<keyword evidence="3 5" id="KW-1133">Transmembrane helix</keyword>
<dbReference type="InterPro" id="IPR011701">
    <property type="entry name" value="MFS"/>
</dbReference>
<dbReference type="InterPro" id="IPR036259">
    <property type="entry name" value="MFS_trans_sf"/>
</dbReference>
<proteinExistence type="predicted"/>
<feature type="transmembrane region" description="Helical" evidence="5">
    <location>
        <begin position="20"/>
        <end position="43"/>
    </location>
</feature>
<feature type="transmembrane region" description="Helical" evidence="5">
    <location>
        <begin position="306"/>
        <end position="333"/>
    </location>
</feature>
<evidence type="ECO:0000256" key="5">
    <source>
        <dbReference type="SAM" id="Phobius"/>
    </source>
</evidence>
<dbReference type="Pfam" id="PF07690">
    <property type="entry name" value="MFS_1"/>
    <property type="match status" value="1"/>
</dbReference>
<accession>A0ABP8X6L6</accession>
<feature type="transmembrane region" description="Helical" evidence="5">
    <location>
        <begin position="82"/>
        <end position="101"/>
    </location>
</feature>
<dbReference type="SUPFAM" id="SSF103473">
    <property type="entry name" value="MFS general substrate transporter"/>
    <property type="match status" value="1"/>
</dbReference>
<feature type="transmembrane region" description="Helical" evidence="5">
    <location>
        <begin position="169"/>
        <end position="189"/>
    </location>
</feature>
<evidence type="ECO:0000313" key="7">
    <source>
        <dbReference type="EMBL" id="GAA4701804.1"/>
    </source>
</evidence>
<dbReference type="PANTHER" id="PTHR23527">
    <property type="entry name" value="BLL3282 PROTEIN"/>
    <property type="match status" value="1"/>
</dbReference>
<dbReference type="EMBL" id="BAABHM010000011">
    <property type="protein sequence ID" value="GAA4701804.1"/>
    <property type="molecule type" value="Genomic_DNA"/>
</dbReference>
<evidence type="ECO:0000259" key="6">
    <source>
        <dbReference type="PROSITE" id="PS50850"/>
    </source>
</evidence>
<organism evidence="7 8">
    <name type="scientific">Promicromonospora umidemergens</name>
    <dbReference type="NCBI Taxonomy" id="629679"/>
    <lineage>
        <taxon>Bacteria</taxon>
        <taxon>Bacillati</taxon>
        <taxon>Actinomycetota</taxon>
        <taxon>Actinomycetes</taxon>
        <taxon>Micrococcales</taxon>
        <taxon>Promicromonosporaceae</taxon>
        <taxon>Promicromonospora</taxon>
    </lineage>
</organism>
<keyword evidence="2 5" id="KW-0812">Transmembrane</keyword>
<dbReference type="InterPro" id="IPR020846">
    <property type="entry name" value="MFS_dom"/>
</dbReference>
<dbReference type="Gene3D" id="1.20.1250.20">
    <property type="entry name" value="MFS general substrate transporter like domains"/>
    <property type="match status" value="2"/>
</dbReference>
<dbReference type="Proteomes" id="UP001500843">
    <property type="component" value="Unassembled WGS sequence"/>
</dbReference>
<feature type="transmembrane region" description="Helical" evidence="5">
    <location>
        <begin position="373"/>
        <end position="392"/>
    </location>
</feature>
<dbReference type="InterPro" id="IPR052952">
    <property type="entry name" value="MFS-Transporter"/>
</dbReference>
<dbReference type="PANTHER" id="PTHR23527:SF1">
    <property type="entry name" value="BLL3282 PROTEIN"/>
    <property type="match status" value="1"/>
</dbReference>
<feature type="transmembrane region" description="Helical" evidence="5">
    <location>
        <begin position="345"/>
        <end position="367"/>
    </location>
</feature>
<dbReference type="RefSeq" id="WP_253867380.1">
    <property type="nucleotide sequence ID" value="NZ_BAABHM010000011.1"/>
</dbReference>
<comment type="caution">
    <text evidence="7">The sequence shown here is derived from an EMBL/GenBank/DDBJ whole genome shotgun (WGS) entry which is preliminary data.</text>
</comment>
<feature type="transmembrane region" description="Helical" evidence="5">
    <location>
        <begin position="142"/>
        <end position="163"/>
    </location>
</feature>
<feature type="transmembrane region" description="Helical" evidence="5">
    <location>
        <begin position="280"/>
        <end position="300"/>
    </location>
</feature>
<feature type="transmembrane region" description="Helical" evidence="5">
    <location>
        <begin position="216"/>
        <end position="237"/>
    </location>
</feature>
<sequence length="407" mass="41010">MSTTPTDHDLPILRVPGVRALLWTSVFGFAGYALLLPTAPLWAIRGGADEGGAGLVNAVLMLATVAVQTTVPWSLRRLGWRTTLSIGVLLLGLPSFALMLTDQLAGILAVSAVRGAGFAILTVCGASAVASLVDATRRGRAIGVYGLAVAAPQLFLVPSAAWIAESIDFRVVFVLGAAPALAVPFAAALGRRLDDIAEAGVPDTGDEARPGRGRMLLALALPSLVLLAVTTPGGALLTFAPQFRHGSTVAVLGLLGFTAAAALSRWLVGGPADRFGPSRFISPLLALCAGGLALCAWSLTETGPGPAVLAAGMTVVGVAYGSLQNLTLVTAFAAVPDRDRSLASAVWNIGFDTGTGLGSLVVGFIAAGTSFSVGLLTTAALCVVIAVVALVGGGSAGRVVGRTSGDR</sequence>
<comment type="subcellular location">
    <subcellularLocation>
        <location evidence="1">Cell membrane</location>
        <topology evidence="1">Multi-pass membrane protein</topology>
    </subcellularLocation>
</comment>
<protein>
    <submittedName>
        <fullName evidence="7">MFS transporter</fullName>
    </submittedName>
</protein>
<evidence type="ECO:0000256" key="3">
    <source>
        <dbReference type="ARBA" id="ARBA00022989"/>
    </source>
</evidence>
<reference evidence="8" key="1">
    <citation type="journal article" date="2019" name="Int. J. Syst. Evol. Microbiol.">
        <title>The Global Catalogue of Microorganisms (GCM) 10K type strain sequencing project: providing services to taxonomists for standard genome sequencing and annotation.</title>
        <authorList>
            <consortium name="The Broad Institute Genomics Platform"/>
            <consortium name="The Broad Institute Genome Sequencing Center for Infectious Disease"/>
            <person name="Wu L."/>
            <person name="Ma J."/>
        </authorList>
    </citation>
    <scope>NUCLEOTIDE SEQUENCE [LARGE SCALE GENOMIC DNA]</scope>
    <source>
        <strain evidence="8">JCM 17975</strain>
    </source>
</reference>
<evidence type="ECO:0000313" key="8">
    <source>
        <dbReference type="Proteomes" id="UP001500843"/>
    </source>
</evidence>
<feature type="transmembrane region" description="Helical" evidence="5">
    <location>
        <begin position="249"/>
        <end position="268"/>
    </location>
</feature>
<gene>
    <name evidence="7" type="ORF">GCM10023198_23740</name>
</gene>
<feature type="transmembrane region" description="Helical" evidence="5">
    <location>
        <begin position="107"/>
        <end position="130"/>
    </location>
</feature>
<feature type="domain" description="Major facilitator superfamily (MFS) profile" evidence="6">
    <location>
        <begin position="1"/>
        <end position="397"/>
    </location>
</feature>
<evidence type="ECO:0000256" key="2">
    <source>
        <dbReference type="ARBA" id="ARBA00022692"/>
    </source>
</evidence>
<keyword evidence="4 5" id="KW-0472">Membrane</keyword>
<keyword evidence="8" id="KW-1185">Reference proteome</keyword>
<dbReference type="PROSITE" id="PS50850">
    <property type="entry name" value="MFS"/>
    <property type="match status" value="1"/>
</dbReference>
<feature type="transmembrane region" description="Helical" evidence="5">
    <location>
        <begin position="55"/>
        <end position="75"/>
    </location>
</feature>
<evidence type="ECO:0000256" key="1">
    <source>
        <dbReference type="ARBA" id="ARBA00004651"/>
    </source>
</evidence>
<name>A0ABP8X6L6_9MICO</name>
<evidence type="ECO:0000256" key="4">
    <source>
        <dbReference type="ARBA" id="ARBA00023136"/>
    </source>
</evidence>